<proteinExistence type="predicted"/>
<dbReference type="InterPro" id="IPR019557">
    <property type="entry name" value="AminoTfrase-like_pln_mobile"/>
</dbReference>
<evidence type="ECO:0000313" key="3">
    <source>
        <dbReference type="EMBL" id="KAK1621205.1"/>
    </source>
</evidence>
<comment type="caution">
    <text evidence="3">The sequence shown here is derived from an EMBL/GenBank/DDBJ whole genome shotgun (WGS) entry which is preliminary data.</text>
</comment>
<dbReference type="PANTHER" id="PTHR46033:SF87">
    <property type="entry name" value="AMINOTRANSFERASE-LIKE PLANT MOBILE DOMAIN-CONTAINING PROTEIN"/>
    <property type="match status" value="1"/>
</dbReference>
<feature type="compositionally biased region" description="Basic residues" evidence="1">
    <location>
        <begin position="324"/>
        <end position="338"/>
    </location>
</feature>
<gene>
    <name evidence="3" type="ORF">QYE76_026722</name>
</gene>
<dbReference type="Pfam" id="PF10536">
    <property type="entry name" value="PMD"/>
    <property type="match status" value="1"/>
</dbReference>
<feature type="domain" description="Aminotransferase-like plant mobile" evidence="2">
    <location>
        <begin position="2"/>
        <end position="75"/>
    </location>
</feature>
<feature type="region of interest" description="Disordered" evidence="1">
    <location>
        <begin position="262"/>
        <end position="391"/>
    </location>
</feature>
<sequence>MNPSAITALVDRWRPETHSFHLRTGEMTVTLQDMSMILALPIEGKPLCIDTSCEDWRGKMFDLIGKAPDEIINKRGEKLRVSAGATFTWISENFKTCPEGAGRDLVKLYARVYVCFDRRRTKKTDWHNIHKKHVKKFVMRVEEQKKAKGIQYEEHSEDAFNQYLRWFLDNTRVQILPDAYGHEILEEPLIFDDIATLKYNKLVREGRQTSFAPMLNFVRTEIQKQAVEHETALESFPHGEKGESSFREFVKRQGQKLRRLSNLLGCRDPEIMTPSQSRSASPSDQDDANNSNSTAREDEVSDEADEDDEHEVDEDDEDVPLGKYVKKNRSAYKLKPRKERQDRYTPDAYAKAPAARKARKKAVIESDEEEHMEARQKIPPRRGGKTKRARN</sequence>
<dbReference type="AlphaFoldDB" id="A0AAD8RI48"/>
<organism evidence="3 4">
    <name type="scientific">Lolium multiflorum</name>
    <name type="common">Italian ryegrass</name>
    <name type="synonym">Lolium perenne subsp. multiflorum</name>
    <dbReference type="NCBI Taxonomy" id="4521"/>
    <lineage>
        <taxon>Eukaryota</taxon>
        <taxon>Viridiplantae</taxon>
        <taxon>Streptophyta</taxon>
        <taxon>Embryophyta</taxon>
        <taxon>Tracheophyta</taxon>
        <taxon>Spermatophyta</taxon>
        <taxon>Magnoliopsida</taxon>
        <taxon>Liliopsida</taxon>
        <taxon>Poales</taxon>
        <taxon>Poaceae</taxon>
        <taxon>BOP clade</taxon>
        <taxon>Pooideae</taxon>
        <taxon>Poodae</taxon>
        <taxon>Poeae</taxon>
        <taxon>Poeae Chloroplast Group 2 (Poeae type)</taxon>
        <taxon>Loliodinae</taxon>
        <taxon>Loliinae</taxon>
        <taxon>Lolium</taxon>
    </lineage>
</organism>
<feature type="compositionally biased region" description="Acidic residues" evidence="1">
    <location>
        <begin position="299"/>
        <end position="319"/>
    </location>
</feature>
<keyword evidence="4" id="KW-1185">Reference proteome</keyword>
<dbReference type="GO" id="GO:0010073">
    <property type="term" value="P:meristem maintenance"/>
    <property type="evidence" value="ECO:0007669"/>
    <property type="project" value="InterPro"/>
</dbReference>
<dbReference type="InterPro" id="IPR044824">
    <property type="entry name" value="MAIN-like"/>
</dbReference>
<dbReference type="Proteomes" id="UP001231189">
    <property type="component" value="Unassembled WGS sequence"/>
</dbReference>
<protein>
    <recommendedName>
        <fullName evidence="2">Aminotransferase-like plant mobile domain-containing protein</fullName>
    </recommendedName>
</protein>
<evidence type="ECO:0000256" key="1">
    <source>
        <dbReference type="SAM" id="MobiDB-lite"/>
    </source>
</evidence>
<dbReference type="PANTHER" id="PTHR46033">
    <property type="entry name" value="PROTEIN MAIN-LIKE 2"/>
    <property type="match status" value="1"/>
</dbReference>
<feature type="compositionally biased region" description="Polar residues" evidence="1">
    <location>
        <begin position="273"/>
        <end position="294"/>
    </location>
</feature>
<reference evidence="3" key="1">
    <citation type="submission" date="2023-07" db="EMBL/GenBank/DDBJ databases">
        <title>A chromosome-level genome assembly of Lolium multiflorum.</title>
        <authorList>
            <person name="Chen Y."/>
            <person name="Copetti D."/>
            <person name="Kolliker R."/>
            <person name="Studer B."/>
        </authorList>
    </citation>
    <scope>NUCLEOTIDE SEQUENCE</scope>
    <source>
        <strain evidence="3">02402/16</strain>
        <tissue evidence="3">Leaf</tissue>
    </source>
</reference>
<feature type="compositionally biased region" description="Basic residues" evidence="1">
    <location>
        <begin position="378"/>
        <end position="391"/>
    </location>
</feature>
<evidence type="ECO:0000313" key="4">
    <source>
        <dbReference type="Proteomes" id="UP001231189"/>
    </source>
</evidence>
<dbReference type="EMBL" id="JAUUTY010000006">
    <property type="protein sequence ID" value="KAK1621205.1"/>
    <property type="molecule type" value="Genomic_DNA"/>
</dbReference>
<name>A0AAD8RI48_LOLMU</name>
<accession>A0AAD8RI48</accession>
<evidence type="ECO:0000259" key="2">
    <source>
        <dbReference type="Pfam" id="PF10536"/>
    </source>
</evidence>